<evidence type="ECO:0000313" key="9">
    <source>
        <dbReference type="EMBL" id="ASJ56493.1"/>
    </source>
</evidence>
<name>A0A220MNG7_9BACL</name>
<dbReference type="SUPFAM" id="SSF51905">
    <property type="entry name" value="FAD/NAD(P)-binding domain"/>
    <property type="match status" value="1"/>
</dbReference>
<evidence type="ECO:0000256" key="4">
    <source>
        <dbReference type="ARBA" id="ARBA00022532"/>
    </source>
</evidence>
<dbReference type="PANTHER" id="PTHR43104:SF2">
    <property type="entry name" value="L-2-HYDROXYGLUTARATE DEHYDROGENASE, MITOCHONDRIAL"/>
    <property type="match status" value="1"/>
</dbReference>
<sequence length="499" mass="54995">MSSIQQKTDVILIGAGVMSATLGALLKELAPELEIKVFEKLAKAGEESSNEWNNAGTGHAALCELNYTSEKADGSIDISKAIKINEHFQLSRQFWAYLVKNNLIQNPQDFIMPIPHMSMVQGEKNVSFLKKRFEALANNPLFQGMEYSDDPEKLKEWIPLIMEGRASNEPIAATKIDSGTDVNFGALTRMLFDYLKTKDVGINYNHAVEDIKRTSDGMWKLKVYNMGTGNIEEHIAKFVFIGGGGGSLHLLQKTGIPESKHIGGFPVSGLFMVCKNQEVVEQHHAKVYGKAKVGAPPMSVPHLDTRYIDNKKSLLFGPFAGFSPKFLKTGSNMDLITSVKPNNVLTMLAAGVKEMALTKYLIEQVMLSHEKRMEELREFIPNAKSEDWGIVVAGQRVQVIKDTPAGKGTLQFGTEVVSAADGSVAALLGASPGASTAVQVMLEVLEKCFPQRMAEWEPKIKEMIPSYGVSLMQNQELLHEIQRSTDEVLGLSEKELAYS</sequence>
<dbReference type="KEGG" id="bfm:BP422_24765"/>
<evidence type="ECO:0000256" key="6">
    <source>
        <dbReference type="ARBA" id="ARBA00022827"/>
    </source>
</evidence>
<gene>
    <name evidence="8" type="primary">mqo</name>
    <name evidence="9" type="ORF">BP422_24765</name>
</gene>
<keyword evidence="4 8" id="KW-0816">Tricarboxylic acid cycle</keyword>
<keyword evidence="6 8" id="KW-0274">FAD</keyword>
<dbReference type="InterPro" id="IPR006231">
    <property type="entry name" value="MQO"/>
</dbReference>
<organism evidence="9 10">
    <name type="scientific">Brevibacillus formosus</name>
    <dbReference type="NCBI Taxonomy" id="54913"/>
    <lineage>
        <taxon>Bacteria</taxon>
        <taxon>Bacillati</taxon>
        <taxon>Bacillota</taxon>
        <taxon>Bacilli</taxon>
        <taxon>Bacillales</taxon>
        <taxon>Paenibacillaceae</taxon>
        <taxon>Brevibacillus</taxon>
    </lineage>
</organism>
<dbReference type="UniPathway" id="UPA00223">
    <property type="reaction ID" value="UER01008"/>
</dbReference>
<evidence type="ECO:0000256" key="3">
    <source>
        <dbReference type="ARBA" id="ARBA00005012"/>
    </source>
</evidence>
<dbReference type="NCBIfam" id="TIGR01320">
    <property type="entry name" value="mal_quin_oxido"/>
    <property type="match status" value="1"/>
</dbReference>
<dbReference type="EC" id="1.1.5.4" evidence="8"/>
<dbReference type="NCBIfam" id="NF003604">
    <property type="entry name" value="PRK05257.1-3"/>
    <property type="match status" value="1"/>
</dbReference>
<dbReference type="NCBIfam" id="NF003610">
    <property type="entry name" value="PRK05257.3-1"/>
    <property type="match status" value="1"/>
</dbReference>
<accession>A0A220MNG7</accession>
<dbReference type="GO" id="GO:0006099">
    <property type="term" value="P:tricarboxylic acid cycle"/>
    <property type="evidence" value="ECO:0007669"/>
    <property type="project" value="UniProtKB-UniRule"/>
</dbReference>
<dbReference type="Proteomes" id="UP000197781">
    <property type="component" value="Chromosome"/>
</dbReference>
<dbReference type="EMBL" id="CP018145">
    <property type="protein sequence ID" value="ASJ56493.1"/>
    <property type="molecule type" value="Genomic_DNA"/>
</dbReference>
<dbReference type="NCBIfam" id="NF003611">
    <property type="entry name" value="PRK05257.3-2"/>
    <property type="match status" value="1"/>
</dbReference>
<dbReference type="NCBIfam" id="NF009875">
    <property type="entry name" value="PRK13339.1"/>
    <property type="match status" value="1"/>
</dbReference>
<dbReference type="NCBIfam" id="NF003605">
    <property type="entry name" value="PRK05257.1-4"/>
    <property type="match status" value="1"/>
</dbReference>
<dbReference type="NCBIfam" id="NF003603">
    <property type="entry name" value="PRK05257.1-1"/>
    <property type="match status" value="1"/>
</dbReference>
<evidence type="ECO:0000313" key="10">
    <source>
        <dbReference type="Proteomes" id="UP000197781"/>
    </source>
</evidence>
<dbReference type="Pfam" id="PF06039">
    <property type="entry name" value="Mqo"/>
    <property type="match status" value="1"/>
</dbReference>
<dbReference type="GO" id="GO:0008924">
    <property type="term" value="F:L-malate dehydrogenase (quinone) activity"/>
    <property type="evidence" value="ECO:0007669"/>
    <property type="project" value="UniProtKB-UniRule"/>
</dbReference>
<comment type="cofactor">
    <cofactor evidence="2 8">
        <name>FAD</name>
        <dbReference type="ChEBI" id="CHEBI:57692"/>
    </cofactor>
</comment>
<dbReference type="AlphaFoldDB" id="A0A220MNG7"/>
<evidence type="ECO:0000256" key="2">
    <source>
        <dbReference type="ARBA" id="ARBA00001974"/>
    </source>
</evidence>
<comment type="catalytic activity">
    <reaction evidence="1 8">
        <text>(S)-malate + a quinone = a quinol + oxaloacetate</text>
        <dbReference type="Rhea" id="RHEA:46012"/>
        <dbReference type="ChEBI" id="CHEBI:15589"/>
        <dbReference type="ChEBI" id="CHEBI:16452"/>
        <dbReference type="ChEBI" id="CHEBI:24646"/>
        <dbReference type="ChEBI" id="CHEBI:132124"/>
        <dbReference type="EC" id="1.1.5.4"/>
    </reaction>
</comment>
<evidence type="ECO:0000256" key="5">
    <source>
        <dbReference type="ARBA" id="ARBA00022630"/>
    </source>
</evidence>
<evidence type="ECO:0000256" key="7">
    <source>
        <dbReference type="ARBA" id="ARBA00023002"/>
    </source>
</evidence>
<dbReference type="NCBIfam" id="NF003608">
    <property type="entry name" value="PRK05257.2-4"/>
    <property type="match status" value="1"/>
</dbReference>
<dbReference type="RefSeq" id="WP_088910067.1">
    <property type="nucleotide sequence ID" value="NZ_CP018145.1"/>
</dbReference>
<comment type="similarity">
    <text evidence="8">Belongs to the MQO family.</text>
</comment>
<keyword evidence="7 8" id="KW-0560">Oxidoreductase</keyword>
<reference evidence="9 10" key="1">
    <citation type="submission" date="2016-11" db="EMBL/GenBank/DDBJ databases">
        <authorList>
            <person name="Jaros S."/>
            <person name="Januszkiewicz K."/>
            <person name="Wedrychowicz H."/>
        </authorList>
    </citation>
    <scope>NUCLEOTIDE SEQUENCE [LARGE SCALE GENOMIC DNA]</scope>
    <source>
        <strain evidence="9 10">NF2</strain>
    </source>
</reference>
<dbReference type="InterPro" id="IPR036188">
    <property type="entry name" value="FAD/NAD-bd_sf"/>
</dbReference>
<dbReference type="PANTHER" id="PTHR43104">
    <property type="entry name" value="L-2-HYDROXYGLUTARATE DEHYDROGENASE, MITOCHONDRIAL"/>
    <property type="match status" value="1"/>
</dbReference>
<proteinExistence type="inferred from homology"/>
<keyword evidence="5 8" id="KW-0285">Flavoprotein</keyword>
<evidence type="ECO:0000256" key="1">
    <source>
        <dbReference type="ARBA" id="ARBA00001139"/>
    </source>
</evidence>
<dbReference type="HAMAP" id="MF_00212">
    <property type="entry name" value="MQO"/>
    <property type="match status" value="1"/>
</dbReference>
<protein>
    <recommendedName>
        <fullName evidence="8">Probable malate:quinone oxidoreductase</fullName>
        <ecNumber evidence="8">1.1.5.4</ecNumber>
    </recommendedName>
    <alternativeName>
        <fullName evidence="8">MQO</fullName>
    </alternativeName>
    <alternativeName>
        <fullName evidence="8">Malate dehydrogenase [quinone]</fullName>
    </alternativeName>
</protein>
<evidence type="ECO:0000256" key="8">
    <source>
        <dbReference type="HAMAP-Rule" id="MF_00212"/>
    </source>
</evidence>
<comment type="pathway">
    <text evidence="3 8">Carbohydrate metabolism; tricarboxylic acid cycle; oxaloacetate from (S)-malate (quinone route): step 1/1.</text>
</comment>
<dbReference type="NCBIfam" id="NF003606">
    <property type="entry name" value="PRK05257.2-1"/>
    <property type="match status" value="1"/>
</dbReference>
<dbReference type="GO" id="GO:0047545">
    <property type="term" value="F:(S)-2-hydroxyglutarate dehydrogenase activity"/>
    <property type="evidence" value="ECO:0007669"/>
    <property type="project" value="TreeGrafter"/>
</dbReference>